<dbReference type="InterPro" id="IPR002350">
    <property type="entry name" value="Kazal_dom"/>
</dbReference>
<keyword evidence="3" id="KW-0646">Protease inhibitor</keyword>
<feature type="domain" description="Kazal-like" evidence="2">
    <location>
        <begin position="15"/>
        <end position="68"/>
    </location>
</feature>
<reference evidence="3 4" key="1">
    <citation type="journal article" date="2024" name="BMC Genomics">
        <title>De novo assembly and annotation of Popillia japonica's genome with initial clues to its potential as an invasive pest.</title>
        <authorList>
            <person name="Cucini C."/>
            <person name="Boschi S."/>
            <person name="Funari R."/>
            <person name="Cardaioli E."/>
            <person name="Iannotti N."/>
            <person name="Marturano G."/>
            <person name="Paoli F."/>
            <person name="Bruttini M."/>
            <person name="Carapelli A."/>
            <person name="Frati F."/>
            <person name="Nardi F."/>
        </authorList>
    </citation>
    <scope>NUCLEOTIDE SEQUENCE [LARGE SCALE GENOMIC DNA]</scope>
    <source>
        <strain evidence="3">DMR45628</strain>
    </source>
</reference>
<name>A0AAW1JYE7_POPJA</name>
<keyword evidence="4" id="KW-1185">Reference proteome</keyword>
<keyword evidence="1" id="KW-0732">Signal</keyword>
<dbReference type="SUPFAM" id="SSF100895">
    <property type="entry name" value="Kazal-type serine protease inhibitors"/>
    <property type="match status" value="1"/>
</dbReference>
<evidence type="ECO:0000313" key="3">
    <source>
        <dbReference type="EMBL" id="KAK9710335.1"/>
    </source>
</evidence>
<evidence type="ECO:0000256" key="1">
    <source>
        <dbReference type="SAM" id="SignalP"/>
    </source>
</evidence>
<organism evidence="3 4">
    <name type="scientific">Popillia japonica</name>
    <name type="common">Japanese beetle</name>
    <dbReference type="NCBI Taxonomy" id="7064"/>
    <lineage>
        <taxon>Eukaryota</taxon>
        <taxon>Metazoa</taxon>
        <taxon>Ecdysozoa</taxon>
        <taxon>Arthropoda</taxon>
        <taxon>Hexapoda</taxon>
        <taxon>Insecta</taxon>
        <taxon>Pterygota</taxon>
        <taxon>Neoptera</taxon>
        <taxon>Endopterygota</taxon>
        <taxon>Coleoptera</taxon>
        <taxon>Polyphaga</taxon>
        <taxon>Scarabaeiformia</taxon>
        <taxon>Scarabaeidae</taxon>
        <taxon>Rutelinae</taxon>
        <taxon>Popillia</taxon>
    </lineage>
</organism>
<dbReference type="Proteomes" id="UP001458880">
    <property type="component" value="Unassembled WGS sequence"/>
</dbReference>
<dbReference type="CDD" id="cd00104">
    <property type="entry name" value="KAZAL_FS"/>
    <property type="match status" value="1"/>
</dbReference>
<evidence type="ECO:0000313" key="4">
    <source>
        <dbReference type="Proteomes" id="UP001458880"/>
    </source>
</evidence>
<dbReference type="InterPro" id="IPR036058">
    <property type="entry name" value="Kazal_dom_sf"/>
</dbReference>
<dbReference type="SMART" id="SM00280">
    <property type="entry name" value="KAZAL"/>
    <property type="match status" value="1"/>
</dbReference>
<dbReference type="Pfam" id="PF07648">
    <property type="entry name" value="Kazal_2"/>
    <property type="match status" value="1"/>
</dbReference>
<dbReference type="PROSITE" id="PS51465">
    <property type="entry name" value="KAZAL_2"/>
    <property type="match status" value="1"/>
</dbReference>
<accession>A0AAW1JYE7</accession>
<keyword evidence="3" id="KW-0722">Serine protease inhibitor</keyword>
<protein>
    <submittedName>
        <fullName evidence="3">Kazal-type serine protease inhibitor domain</fullName>
    </submittedName>
</protein>
<comment type="caution">
    <text evidence="3">The sequence shown here is derived from an EMBL/GenBank/DDBJ whole genome shotgun (WGS) entry which is preliminary data.</text>
</comment>
<feature type="signal peptide" evidence="1">
    <location>
        <begin position="1"/>
        <end position="19"/>
    </location>
</feature>
<proteinExistence type="predicted"/>
<dbReference type="AlphaFoldDB" id="A0AAW1JYE7"/>
<evidence type="ECO:0000259" key="2">
    <source>
        <dbReference type="PROSITE" id="PS51465"/>
    </source>
</evidence>
<dbReference type="GO" id="GO:0004867">
    <property type="term" value="F:serine-type endopeptidase inhibitor activity"/>
    <property type="evidence" value="ECO:0007669"/>
    <property type="project" value="UniProtKB-KW"/>
</dbReference>
<dbReference type="EMBL" id="JASPKY010000294">
    <property type="protein sequence ID" value="KAK9710335.1"/>
    <property type="molecule type" value="Genomic_DNA"/>
</dbReference>
<feature type="chain" id="PRO_5043385222" evidence="1">
    <location>
        <begin position="20"/>
        <end position="68"/>
    </location>
</feature>
<sequence>MKGVLVVTAIMLCTNIVLADCPIDCPLENDPVCGKDSDGNQYTYENTCFLGIATCNDPGITFVKKGRC</sequence>
<dbReference type="Gene3D" id="3.30.60.30">
    <property type="match status" value="1"/>
</dbReference>
<gene>
    <name evidence="3" type="ORF">QE152_g26056</name>
</gene>